<dbReference type="EMBL" id="CP012333">
    <property type="protein sequence ID" value="AKU98758.1"/>
    <property type="molecule type" value="Genomic_DNA"/>
</dbReference>
<feature type="region of interest" description="Disordered" evidence="1">
    <location>
        <begin position="80"/>
        <end position="158"/>
    </location>
</feature>
<dbReference type="STRING" id="1391654.AKJ09_05422"/>
<feature type="compositionally biased region" description="Low complexity" evidence="1">
    <location>
        <begin position="145"/>
        <end position="156"/>
    </location>
</feature>
<feature type="compositionally biased region" description="Basic and acidic residues" evidence="1">
    <location>
        <begin position="126"/>
        <end position="136"/>
    </location>
</feature>
<dbReference type="RefSeq" id="WP_146649782.1">
    <property type="nucleotide sequence ID" value="NZ_CP012333.1"/>
</dbReference>
<protein>
    <recommendedName>
        <fullName evidence="4">Outer membrane lipoprotein BamD-like domain-containing protein</fullName>
    </recommendedName>
</protein>
<evidence type="ECO:0008006" key="4">
    <source>
        <dbReference type="Google" id="ProtNLM"/>
    </source>
</evidence>
<evidence type="ECO:0000313" key="3">
    <source>
        <dbReference type="Proteomes" id="UP000064967"/>
    </source>
</evidence>
<sequence length="247" mass="26289">MTDRRPLIEENELFAKLVADAKRREPPPEALQGLHQKLAARPSFLASLATLRARRWGWTALAGIGCLAAVGVMIDRRPMTEPPSEVPSSLAATATATAPSPTPSVEAPAIPSVSIDDLPSSATTHGSRDVARDARTRLTPPPAPSSTTPRPSQAPAGNVRRELELIAVAREALTKGDARACLAAIDLHDREFPAGQFALEAKVMRIEAAFAAGDKNASSLAREYLAAHPSSPYEARIRSLLSSPEDR</sequence>
<dbReference type="OrthoDB" id="5514508at2"/>
<reference evidence="2 3" key="1">
    <citation type="submission" date="2015-08" db="EMBL/GenBank/DDBJ databases">
        <authorList>
            <person name="Babu N.S."/>
            <person name="Beckwith C.J."/>
            <person name="Beseler K.G."/>
            <person name="Brison A."/>
            <person name="Carone J.V."/>
            <person name="Caskin T.P."/>
            <person name="Diamond M."/>
            <person name="Durham M.E."/>
            <person name="Foxe J.M."/>
            <person name="Go M."/>
            <person name="Henderson B.A."/>
            <person name="Jones I.B."/>
            <person name="McGettigan J.A."/>
            <person name="Micheletti S.J."/>
            <person name="Nasrallah M.E."/>
            <person name="Ortiz D."/>
            <person name="Piller C.R."/>
            <person name="Privatt S.R."/>
            <person name="Schneider S.L."/>
            <person name="Sharp S."/>
            <person name="Smith T.C."/>
            <person name="Stanton J.D."/>
            <person name="Ullery H.E."/>
            <person name="Wilson R.J."/>
            <person name="Serrano M.G."/>
            <person name="Buck G."/>
            <person name="Lee V."/>
            <person name="Wang Y."/>
            <person name="Carvalho R."/>
            <person name="Voegtly L."/>
            <person name="Shi R."/>
            <person name="Duckworth R."/>
            <person name="Johnson A."/>
            <person name="Loviza R."/>
            <person name="Walstead R."/>
            <person name="Shah Z."/>
            <person name="Kiflezghi M."/>
            <person name="Wade K."/>
            <person name="Ball S.L."/>
            <person name="Bradley K.W."/>
            <person name="Asai D.J."/>
            <person name="Bowman C.A."/>
            <person name="Russell D.A."/>
            <person name="Pope W.H."/>
            <person name="Jacobs-Sera D."/>
            <person name="Hendrix R.W."/>
            <person name="Hatfull G.F."/>
        </authorList>
    </citation>
    <scope>NUCLEOTIDE SEQUENCE [LARGE SCALE GENOMIC DNA]</scope>
    <source>
        <strain evidence="2 3">DSM 27648</strain>
    </source>
</reference>
<dbReference type="KEGG" id="llu:AKJ09_05422"/>
<dbReference type="Proteomes" id="UP000064967">
    <property type="component" value="Chromosome"/>
</dbReference>
<proteinExistence type="predicted"/>
<evidence type="ECO:0000313" key="2">
    <source>
        <dbReference type="EMBL" id="AKU98758.1"/>
    </source>
</evidence>
<keyword evidence="3" id="KW-1185">Reference proteome</keyword>
<accession>A0A0K1PZ14</accession>
<feature type="compositionally biased region" description="Low complexity" evidence="1">
    <location>
        <begin position="87"/>
        <end position="109"/>
    </location>
</feature>
<dbReference type="AlphaFoldDB" id="A0A0K1PZ14"/>
<evidence type="ECO:0000256" key="1">
    <source>
        <dbReference type="SAM" id="MobiDB-lite"/>
    </source>
</evidence>
<organism evidence="2 3">
    <name type="scientific">Labilithrix luteola</name>
    <dbReference type="NCBI Taxonomy" id="1391654"/>
    <lineage>
        <taxon>Bacteria</taxon>
        <taxon>Pseudomonadati</taxon>
        <taxon>Myxococcota</taxon>
        <taxon>Polyangia</taxon>
        <taxon>Polyangiales</taxon>
        <taxon>Labilitrichaceae</taxon>
        <taxon>Labilithrix</taxon>
    </lineage>
</organism>
<gene>
    <name evidence="2" type="ORF">AKJ09_05422</name>
</gene>
<name>A0A0K1PZ14_9BACT</name>